<evidence type="ECO:0000256" key="1">
    <source>
        <dbReference type="ARBA" id="ARBA00004135"/>
    </source>
</evidence>
<evidence type="ECO:0000313" key="29">
    <source>
        <dbReference type="RefSeq" id="XP_037887605.1"/>
    </source>
</evidence>
<dbReference type="RefSeq" id="XP_037887605.1">
    <property type="nucleotide sequence ID" value="XM_038031677.1"/>
</dbReference>
<dbReference type="Gene3D" id="2.60.40.10">
    <property type="entry name" value="Immunoglobulins"/>
    <property type="match status" value="2"/>
</dbReference>
<evidence type="ECO:0000256" key="11">
    <source>
        <dbReference type="ARBA" id="ARBA00022729"/>
    </source>
</evidence>
<evidence type="ECO:0000256" key="10">
    <source>
        <dbReference type="ARBA" id="ARBA00022692"/>
    </source>
</evidence>
<evidence type="ECO:0000256" key="16">
    <source>
        <dbReference type="ARBA" id="ARBA00023212"/>
    </source>
</evidence>
<feature type="transmembrane region" description="Helical" evidence="26">
    <location>
        <begin position="20"/>
        <end position="39"/>
    </location>
</feature>
<evidence type="ECO:0000256" key="23">
    <source>
        <dbReference type="ARBA" id="ARBA00031034"/>
    </source>
</evidence>
<dbReference type="GO" id="GO:0043236">
    <property type="term" value="F:laminin binding"/>
    <property type="evidence" value="ECO:0007669"/>
    <property type="project" value="TreeGrafter"/>
</dbReference>
<feature type="region of interest" description="Disordered" evidence="25">
    <location>
        <begin position="906"/>
        <end position="972"/>
    </location>
</feature>
<dbReference type="GO" id="GO:0007411">
    <property type="term" value="P:axon guidance"/>
    <property type="evidence" value="ECO:0007669"/>
    <property type="project" value="TreeGrafter"/>
</dbReference>
<evidence type="ECO:0000256" key="19">
    <source>
        <dbReference type="ARBA" id="ARBA00023567"/>
    </source>
</evidence>
<evidence type="ECO:0000256" key="14">
    <source>
        <dbReference type="ARBA" id="ARBA00023157"/>
    </source>
</evidence>
<keyword evidence="13" id="KW-0770">Synapse</keyword>
<organism evidence="28 29">
    <name type="scientific">Glossina fuscipes</name>
    <dbReference type="NCBI Taxonomy" id="7396"/>
    <lineage>
        <taxon>Eukaryota</taxon>
        <taxon>Metazoa</taxon>
        <taxon>Ecdysozoa</taxon>
        <taxon>Arthropoda</taxon>
        <taxon>Hexapoda</taxon>
        <taxon>Insecta</taxon>
        <taxon>Pterygota</taxon>
        <taxon>Neoptera</taxon>
        <taxon>Endopterygota</taxon>
        <taxon>Diptera</taxon>
        <taxon>Brachycera</taxon>
        <taxon>Muscomorpha</taxon>
        <taxon>Hippoboscoidea</taxon>
        <taxon>Glossinidae</taxon>
        <taxon>Glossina</taxon>
    </lineage>
</organism>
<dbReference type="GO" id="GO:0002009">
    <property type="term" value="P:morphogenesis of an epithelium"/>
    <property type="evidence" value="ECO:0007669"/>
    <property type="project" value="TreeGrafter"/>
</dbReference>
<keyword evidence="8" id="KW-0964">Secreted</keyword>
<evidence type="ECO:0000256" key="3">
    <source>
        <dbReference type="ARBA" id="ARBA00004245"/>
    </source>
</evidence>
<dbReference type="Gene3D" id="3.30.70.1040">
    <property type="entry name" value="Dystroglycan, domain 2"/>
    <property type="match status" value="1"/>
</dbReference>
<evidence type="ECO:0000256" key="20">
    <source>
        <dbReference type="ARBA" id="ARBA00024991"/>
    </source>
</evidence>
<protein>
    <recommendedName>
        <fullName evidence="21">Dystroglycan 1</fullName>
    </recommendedName>
    <alternativeName>
        <fullName evidence="23">Dystroglycan</fullName>
    </alternativeName>
    <alternativeName>
        <fullName evidence="22">Dystrophin-associated glycoprotein 1</fullName>
    </alternativeName>
</protein>
<feature type="compositionally biased region" description="Acidic residues" evidence="25">
    <location>
        <begin position="238"/>
        <end position="260"/>
    </location>
</feature>
<keyword evidence="10 26" id="KW-0812">Transmembrane</keyword>
<keyword evidence="26" id="KW-0472">Membrane</keyword>
<dbReference type="Pfam" id="PF05345">
    <property type="entry name" value="He_PIG"/>
    <property type="match status" value="1"/>
</dbReference>
<evidence type="ECO:0000313" key="28">
    <source>
        <dbReference type="Proteomes" id="UP000092443"/>
    </source>
</evidence>
<feature type="domain" description="Peptidase S72" evidence="27">
    <location>
        <begin position="695"/>
        <end position="811"/>
    </location>
</feature>
<evidence type="ECO:0000256" key="22">
    <source>
        <dbReference type="ARBA" id="ARBA00030092"/>
    </source>
</evidence>
<dbReference type="PANTHER" id="PTHR21559">
    <property type="entry name" value="DYSTROGLYCAN-RELATED"/>
    <property type="match status" value="1"/>
</dbReference>
<keyword evidence="16" id="KW-0206">Cytoskeleton</keyword>
<evidence type="ECO:0000256" key="26">
    <source>
        <dbReference type="SAM" id="Phobius"/>
    </source>
</evidence>
<evidence type="ECO:0000256" key="7">
    <source>
        <dbReference type="ARBA" id="ARBA00022490"/>
    </source>
</evidence>
<evidence type="ECO:0000256" key="9">
    <source>
        <dbReference type="ARBA" id="ARBA00022553"/>
    </source>
</evidence>
<keyword evidence="9" id="KW-0597">Phosphoprotein</keyword>
<dbReference type="PANTHER" id="PTHR21559:SF21">
    <property type="entry name" value="DYSTROGLYCAN 1"/>
    <property type="match status" value="1"/>
</dbReference>
<evidence type="ECO:0000256" key="6">
    <source>
        <dbReference type="ARBA" id="ARBA00022475"/>
    </source>
</evidence>
<dbReference type="GO" id="GO:0016011">
    <property type="term" value="C:dystroglycan complex"/>
    <property type="evidence" value="ECO:0007669"/>
    <property type="project" value="TreeGrafter"/>
</dbReference>
<dbReference type="InterPro" id="IPR006644">
    <property type="entry name" value="Cadg"/>
</dbReference>
<evidence type="ECO:0000256" key="4">
    <source>
        <dbReference type="ARBA" id="ARBA00004251"/>
    </source>
</evidence>
<keyword evidence="14" id="KW-1015">Disulfide bond</keyword>
<evidence type="ECO:0000259" key="27">
    <source>
        <dbReference type="PROSITE" id="PS51699"/>
    </source>
</evidence>
<comment type="function">
    <text evidence="20">Transmembrane protein that plays important roles in connecting the extracellular matrix to the cytoskeleton. Acts as a cell adhesion receptor in both muscle and non-muscle tissues. Receptor for both DMD and UTRN and, through these interactions, scaffolds axin to the cytoskeleton. Also functions in cell adhesion-mediated signaling and implicated in cell polarity.</text>
</comment>
<name>A0A9C5Z163_9MUSC</name>
<dbReference type="Proteomes" id="UP000092443">
    <property type="component" value="Unplaced"/>
</dbReference>
<comment type="function">
    <text evidence="19">The dystroglycan complex is involved in a number of processes including laminin and basement membrane assembly, sarcolemmal stability, cell survival, peripheral nerve myelination, nodal structure, cell migration, and epithelial polarization.</text>
</comment>
<proteinExistence type="predicted"/>
<evidence type="ECO:0000256" key="13">
    <source>
        <dbReference type="ARBA" id="ARBA00023018"/>
    </source>
</evidence>
<dbReference type="InterPro" id="IPR013783">
    <property type="entry name" value="Ig-like_fold"/>
</dbReference>
<keyword evidence="17" id="KW-0539">Nucleus</keyword>
<evidence type="ECO:0000256" key="18">
    <source>
        <dbReference type="ARBA" id="ARBA00023257"/>
    </source>
</evidence>
<feature type="domain" description="Peptidase S72" evidence="27">
    <location>
        <begin position="469"/>
        <end position="576"/>
    </location>
</feature>
<accession>A0A9C5Z163</accession>
<keyword evidence="11" id="KW-0732">Signal</keyword>
<dbReference type="GO" id="GO:0042383">
    <property type="term" value="C:sarcolemma"/>
    <property type="evidence" value="ECO:0007669"/>
    <property type="project" value="UniProtKB-SubCell"/>
</dbReference>
<dbReference type="GO" id="GO:0005654">
    <property type="term" value="C:nucleoplasm"/>
    <property type="evidence" value="ECO:0007669"/>
    <property type="project" value="UniProtKB-SubCell"/>
</dbReference>
<evidence type="ECO:0000256" key="17">
    <source>
        <dbReference type="ARBA" id="ARBA00023242"/>
    </source>
</evidence>
<keyword evidence="7" id="KW-0963">Cytoplasm</keyword>
<gene>
    <name evidence="29" type="primary">LOC119636361</name>
</gene>
<dbReference type="Pfam" id="PF05454">
    <property type="entry name" value="DAG1"/>
    <property type="match status" value="1"/>
</dbReference>
<sequence length="972" mass="109915">MLPKFLNNQQNFLTTRRLQCTGFVIMLMMGLLLATQTQISIAERDFNFNDSQVPLIEPKDEPTVIVFDAGHHHHYHHNNQQLHPHQDPYAVELSQCHYGDSEFVLSLVLKNNNWHDLSDTRKAKVLGKLSQFFAIPKEFITMESVTKHGLYEMQKYSVKRGTNKCHHNNRKLGRVNFIIGCGTKYFSMGEPIAKQIGQQVKDGSLDNITGEKFGWWIIWRKEYKDIKLSRNRRQVEGSGDDDNDDYEEDNYEYDDEEDAVQESATDIPTTTTHAHRHHHGDNSAQDGNIDVKTTPEDAEEYEDSAQSLSSTVQTEFESSSSNPTLSYTSGGSTASTAASSTIAETTTTTTAVPDYVEPKIENSPPIIRLRLQKLAVTSGKSFKFTIPEGTFYDSEDMNNLRLEITDKDGHELKTNSWLQFNSEAREIYGLPLDDAVSKWQYRLTATDSGNESVTETVEISVQQHRGVRTVNHEINIAVKINEKNIHYIDWQLKLIEAIATTMGDNSTKSIVVREIRQTSQDPHTATLVYFNETIPTSQCPESELNNLVKHLDAQRLSDLVHPILGIKSITGQLTGPCQKIVSIKPKTPSISVKNSPPVPRNQVDRVVATTGHLLVYKVPSDTFFDPNDNELKLNLKTKDNKDLNPRHWLQFDVKNHEFYGIPKGGDIGPEEYLLVAEDSGGLTATDALVVQVNHAPKREFSVYFKIYLAIRHEQFNADLQRKFVERIAQLFGDGSTQNIQIRSVTTHHDADGTIVNFYNTTLFKMHNRCPEEEIEMARNIYLDGHAVRDKVKKLMGPELNVTNVQLSTLGICNPQTDVTHREFIPNRTEEPLLRSTFSDDYMFTIIMPAIIIVVMVLVAAIIACCLHRRRRKSGKMELGDEEERKSFRTKGIPVIFQDELDEKPEIGNKSPIILKDEKPPLLPPSYNTSNMNGDNDVDEYVPPPAVVVGGREARGKSPATPSYRKPPPYVSP</sequence>
<evidence type="ECO:0000256" key="21">
    <source>
        <dbReference type="ARBA" id="ARBA00026224"/>
    </source>
</evidence>
<dbReference type="InterPro" id="IPR015919">
    <property type="entry name" value="Cadherin-like_sf"/>
</dbReference>
<keyword evidence="18" id="KW-0628">Postsynaptic cell membrane</keyword>
<evidence type="ECO:0000256" key="24">
    <source>
        <dbReference type="ARBA" id="ARBA00034100"/>
    </source>
</evidence>
<dbReference type="PROSITE" id="PS51699">
    <property type="entry name" value="SEA_DG"/>
    <property type="match status" value="2"/>
</dbReference>
<reference evidence="29" key="1">
    <citation type="submission" date="2025-08" db="UniProtKB">
        <authorList>
            <consortium name="RefSeq"/>
        </authorList>
    </citation>
    <scope>IDENTIFICATION</scope>
    <source>
        <tissue evidence="29">Whole body pupa</tissue>
    </source>
</reference>
<evidence type="ECO:0000256" key="15">
    <source>
        <dbReference type="ARBA" id="ARBA00023180"/>
    </source>
</evidence>
<dbReference type="AlphaFoldDB" id="A0A9C5Z163"/>
<evidence type="ECO:0000256" key="5">
    <source>
        <dbReference type="ARBA" id="ARBA00004642"/>
    </source>
</evidence>
<dbReference type="FunFam" id="2.60.40.10:FF:001693">
    <property type="entry name" value="Dystroglycan, isoform B"/>
    <property type="match status" value="1"/>
</dbReference>
<evidence type="ECO:0000256" key="12">
    <source>
        <dbReference type="ARBA" id="ARBA00022989"/>
    </source>
</evidence>
<dbReference type="InterPro" id="IPR008465">
    <property type="entry name" value="DAG1_C"/>
</dbReference>
<dbReference type="InterPro" id="IPR030398">
    <property type="entry name" value="SEA_DG_dom"/>
</dbReference>
<keyword evidence="28" id="KW-1185">Reference proteome</keyword>
<feature type="transmembrane region" description="Helical" evidence="26">
    <location>
        <begin position="841"/>
        <end position="866"/>
    </location>
</feature>
<dbReference type="InterPro" id="IPR027468">
    <property type="entry name" value="Alpha-dystroglycan_domain_2"/>
</dbReference>
<dbReference type="GO" id="GO:0045211">
    <property type="term" value="C:postsynaptic membrane"/>
    <property type="evidence" value="ECO:0007669"/>
    <property type="project" value="UniProtKB-SubCell"/>
</dbReference>
<feature type="compositionally biased region" description="Polar residues" evidence="25">
    <location>
        <begin position="304"/>
        <end position="317"/>
    </location>
</feature>
<dbReference type="SMART" id="SM00736">
    <property type="entry name" value="CADG"/>
    <property type="match status" value="2"/>
</dbReference>
<feature type="region of interest" description="Disordered" evidence="25">
    <location>
        <begin position="230"/>
        <end position="345"/>
    </location>
</feature>
<dbReference type="GeneID" id="119636361"/>
<dbReference type="CDD" id="cd11303">
    <property type="entry name" value="Dystroglycan_repeat"/>
    <property type="match status" value="2"/>
</dbReference>
<keyword evidence="15" id="KW-0325">Glycoprotein</keyword>
<evidence type="ECO:0000256" key="8">
    <source>
        <dbReference type="ARBA" id="ARBA00022525"/>
    </source>
</evidence>
<comment type="subcellular location">
    <subcellularLocation>
        <location evidence="1">Cell membrane</location>
        <location evidence="1">Sarcolemma</location>
    </subcellularLocation>
    <subcellularLocation>
        <location evidence="4">Cell membrane</location>
        <topology evidence="4">Single-pass type I membrane protein</topology>
    </subcellularLocation>
    <subcellularLocation>
        <location evidence="3">Cytoplasm</location>
        <location evidence="3">Cytoskeleton</location>
    </subcellularLocation>
    <subcellularLocation>
        <location evidence="5">Nucleus</location>
        <location evidence="5">Nucleoplasm</location>
    </subcellularLocation>
    <subcellularLocation>
        <location evidence="24">Postsynaptic cell membrane</location>
    </subcellularLocation>
    <subcellularLocation>
        <location evidence="2">Secreted</location>
        <location evidence="2">Extracellular space</location>
    </subcellularLocation>
</comment>
<evidence type="ECO:0000256" key="25">
    <source>
        <dbReference type="SAM" id="MobiDB-lite"/>
    </source>
</evidence>
<dbReference type="GO" id="GO:0005856">
    <property type="term" value="C:cytoskeleton"/>
    <property type="evidence" value="ECO:0007669"/>
    <property type="project" value="UniProtKB-SubCell"/>
</dbReference>
<dbReference type="SUPFAM" id="SSF49313">
    <property type="entry name" value="Cadherin-like"/>
    <property type="match status" value="2"/>
</dbReference>
<dbReference type="GO" id="GO:0005509">
    <property type="term" value="F:calcium ion binding"/>
    <property type="evidence" value="ECO:0007669"/>
    <property type="project" value="InterPro"/>
</dbReference>
<dbReference type="GO" id="GO:0005576">
    <property type="term" value="C:extracellular region"/>
    <property type="evidence" value="ECO:0007669"/>
    <property type="project" value="UniProtKB-SubCell"/>
</dbReference>
<dbReference type="GO" id="GO:0021675">
    <property type="term" value="P:nerve development"/>
    <property type="evidence" value="ECO:0007669"/>
    <property type="project" value="TreeGrafter"/>
</dbReference>
<keyword evidence="6" id="KW-1003">Cell membrane</keyword>
<keyword evidence="12 26" id="KW-1133">Transmembrane helix</keyword>
<feature type="compositionally biased region" description="Low complexity" evidence="25">
    <location>
        <begin position="318"/>
        <end position="345"/>
    </location>
</feature>
<evidence type="ECO:0000256" key="2">
    <source>
        <dbReference type="ARBA" id="ARBA00004239"/>
    </source>
</evidence>